<dbReference type="AlphaFoldDB" id="A0A2U1ADB8"/>
<dbReference type="EMBL" id="QEKH01000050">
    <property type="protein sequence ID" value="PVY33584.1"/>
    <property type="molecule type" value="Genomic_DNA"/>
</dbReference>
<dbReference type="RefSeq" id="WP_116885905.1">
    <property type="nucleotide sequence ID" value="NZ_CALXNT010000100.1"/>
</dbReference>
<proteinExistence type="predicted"/>
<feature type="region of interest" description="Disordered" evidence="1">
    <location>
        <begin position="239"/>
        <end position="259"/>
    </location>
</feature>
<keyword evidence="3" id="KW-1185">Reference proteome</keyword>
<sequence>MNGAGRLLPGGLLVLALLGCSCTPAYWADRRRDAADVFTATAGVGFGVKVQAGAVEVAPLYFYMPMAGWHGGEWYEYRDSGFHSSEGNTPVFPFPFLYCEGMFPSDRAAVRGKAYSSFGMICFSVPIRYVSGCCLCVPREPEEDEPYPFYKFTDINVVAALGLGMRVGFNPGELADFLLGFTTLDFYGDDIGLREVPKRSSASAPVDWEKWCEQEFPEAPKPVPEPEVFVDAQEVRKKLEQRKSPGKPVELERVAQGGE</sequence>
<evidence type="ECO:0008006" key="4">
    <source>
        <dbReference type="Google" id="ProtNLM"/>
    </source>
</evidence>
<dbReference type="Proteomes" id="UP000245959">
    <property type="component" value="Unassembled WGS sequence"/>
</dbReference>
<feature type="compositionally biased region" description="Basic and acidic residues" evidence="1">
    <location>
        <begin position="239"/>
        <end position="253"/>
    </location>
</feature>
<comment type="caution">
    <text evidence="2">The sequence shown here is derived from an EMBL/GenBank/DDBJ whole genome shotgun (WGS) entry which is preliminary data.</text>
</comment>
<dbReference type="PROSITE" id="PS51257">
    <property type="entry name" value="PROKAR_LIPOPROTEIN"/>
    <property type="match status" value="1"/>
</dbReference>
<gene>
    <name evidence="2" type="ORF">C8D82_1503</name>
</gene>
<reference evidence="2 3" key="1">
    <citation type="submission" date="2018-04" db="EMBL/GenBank/DDBJ databases">
        <title>Genomic Encyclopedia of Type Strains, Phase IV (KMG-IV): sequencing the most valuable type-strain genomes for metagenomic binning, comparative biology and taxonomic classification.</title>
        <authorList>
            <person name="Goeker M."/>
        </authorList>
    </citation>
    <scope>NUCLEOTIDE SEQUENCE [LARGE SCALE GENOMIC DNA]</scope>
    <source>
        <strain evidence="2 3">DSM 14823</strain>
    </source>
</reference>
<evidence type="ECO:0000313" key="3">
    <source>
        <dbReference type="Proteomes" id="UP000245959"/>
    </source>
</evidence>
<evidence type="ECO:0000256" key="1">
    <source>
        <dbReference type="SAM" id="MobiDB-lite"/>
    </source>
</evidence>
<accession>A0A2U1ADB8</accession>
<dbReference type="GeneID" id="78297166"/>
<protein>
    <recommendedName>
        <fullName evidence="4">Lipoprotein</fullName>
    </recommendedName>
</protein>
<organism evidence="2 3">
    <name type="scientific">Victivallis vadensis</name>
    <dbReference type="NCBI Taxonomy" id="172901"/>
    <lineage>
        <taxon>Bacteria</taxon>
        <taxon>Pseudomonadati</taxon>
        <taxon>Lentisphaerota</taxon>
        <taxon>Lentisphaeria</taxon>
        <taxon>Victivallales</taxon>
        <taxon>Victivallaceae</taxon>
        <taxon>Victivallis</taxon>
    </lineage>
</organism>
<name>A0A2U1ADB8_9BACT</name>
<evidence type="ECO:0000313" key="2">
    <source>
        <dbReference type="EMBL" id="PVY33584.1"/>
    </source>
</evidence>